<keyword evidence="4" id="KW-1185">Reference proteome</keyword>
<dbReference type="InterPro" id="IPR018905">
    <property type="entry name" value="A-galactase_NEW3"/>
</dbReference>
<dbReference type="PANTHER" id="PTHR35902:SF3">
    <property type="entry name" value="NPCBM-ASSOCIATED, NEW3 DOMAIN OF ALPHA-GALACTOSIDASE"/>
    <property type="match status" value="1"/>
</dbReference>
<dbReference type="InParanoid" id="L0HC16"/>
<dbReference type="PANTHER" id="PTHR35902">
    <property type="entry name" value="S-LAYER DOMAIN-LIKE PROTEIN-RELATED"/>
    <property type="match status" value="1"/>
</dbReference>
<accession>L0HC16</accession>
<dbReference type="HOGENOM" id="CLU_028008_0_0_2"/>
<dbReference type="AlphaFoldDB" id="L0HC16"/>
<organism evidence="3 4">
    <name type="scientific">Methanoregula formicica (strain DSM 22288 / NBRC 105244 / SMSP)</name>
    <dbReference type="NCBI Taxonomy" id="593750"/>
    <lineage>
        <taxon>Archaea</taxon>
        <taxon>Methanobacteriati</taxon>
        <taxon>Methanobacteriota</taxon>
        <taxon>Stenosarchaea group</taxon>
        <taxon>Methanomicrobia</taxon>
        <taxon>Methanomicrobiales</taxon>
        <taxon>Methanoregulaceae</taxon>
        <taxon>Methanoregula</taxon>
    </lineage>
</organism>
<name>L0HC16_METFS</name>
<proteinExistence type="predicted"/>
<evidence type="ECO:0000259" key="2">
    <source>
        <dbReference type="Pfam" id="PF10633"/>
    </source>
</evidence>
<dbReference type="STRING" id="593750.Metfor_0270"/>
<evidence type="ECO:0000313" key="3">
    <source>
        <dbReference type="EMBL" id="AGB01351.1"/>
    </source>
</evidence>
<sequence length="476" mass="50739">MIEFNTSETSGKQREILMTTINYLTRGSLIRTGIPSCRDGRSHPHLSLLLLAGIAMTLFAIAPVSAEDGTQYLAGSPKLSAAISGNNELTPGKEVQLGIVIQNTGTNQFKFVRSNIVNRDDLPNTAKFLTVGLGAGSSPLIVKSDPQLTGDLPASSTATATFTVKVPTDAAAGTYQLPVSLQYTYLYNADQYGYDTIEYRYKAMNETLTIPVKIKPDVRLDVESVQVSGLNAGTEGYVTLIVKNIGHEDGKKAILSIARNDGSPVIPTEGSAYIGDFRAGGTATAIFRTSIDSGAEEQTYPLDVYVKYENSDGDTITSESESIGIPVGGKIKFAIVSGPQTIAAGQKKVITAQFKNTGGATAHQAVGRISMVDPFSSNDDSAFLGDLAPGEMKEASFLVSADGTATVKSYGIDAEVRYRDSLDNQVVSDPIKLNVEVVPEKNFMSTLTGNPVLLALLVLVVIAAAGFYYYRKKKLQ</sequence>
<feature type="domain" description="Alpha-galactosidase NEW3" evidence="2">
    <location>
        <begin position="143"/>
        <end position="183"/>
    </location>
</feature>
<evidence type="ECO:0000313" key="4">
    <source>
        <dbReference type="Proteomes" id="UP000010824"/>
    </source>
</evidence>
<dbReference type="Pfam" id="PF10633">
    <property type="entry name" value="NPCBM_assoc"/>
    <property type="match status" value="1"/>
</dbReference>
<keyword evidence="1" id="KW-1133">Transmembrane helix</keyword>
<gene>
    <name evidence="3" type="ordered locus">Metfor_0270</name>
</gene>
<feature type="transmembrane region" description="Helical" evidence="1">
    <location>
        <begin position="452"/>
        <end position="470"/>
    </location>
</feature>
<reference evidence="4" key="1">
    <citation type="submission" date="2011-12" db="EMBL/GenBank/DDBJ databases">
        <title>Complete sequence of Methanoregula formicicum SMSP.</title>
        <authorList>
            <person name="Lucas S."/>
            <person name="Han J."/>
            <person name="Lapidus A."/>
            <person name="Cheng J.-F."/>
            <person name="Goodwin L."/>
            <person name="Pitluck S."/>
            <person name="Peters L."/>
            <person name="Ovchinnikova G."/>
            <person name="Teshima H."/>
            <person name="Detter J.C."/>
            <person name="Han C."/>
            <person name="Tapia R."/>
            <person name="Land M."/>
            <person name="Hauser L."/>
            <person name="Kyrpides N."/>
            <person name="Ivanova N."/>
            <person name="Pagani I."/>
            <person name="Imachi H."/>
            <person name="Tamaki H."/>
            <person name="Sekiguchi Y."/>
            <person name="Kamagata Y."/>
            <person name="Cadillo-Quiroz H."/>
            <person name="Zinder S."/>
            <person name="Liu W.-T."/>
            <person name="Woyke T."/>
        </authorList>
    </citation>
    <scope>NUCLEOTIDE SEQUENCE [LARGE SCALE GENOMIC DNA]</scope>
    <source>
        <strain evidence="4">DSM 22288 / NBRC 105244 / SMSP</strain>
    </source>
</reference>
<dbReference type="KEGG" id="mfo:Metfor_0270"/>
<keyword evidence="1" id="KW-0472">Membrane</keyword>
<keyword evidence="1" id="KW-0812">Transmembrane</keyword>
<reference evidence="3 4" key="2">
    <citation type="journal article" date="2014" name="Genome Announc.">
        <title>Complete Genome Sequence of Methanoregula formicica SMSPT, a Mesophilic Hydrogenotrophic Methanogen Isolated from a Methanogenic Upflow Anaerobic Sludge Blanket Reactor.</title>
        <authorList>
            <person name="Yamamoto K."/>
            <person name="Tamaki H."/>
            <person name="Cadillo-Quiroz H."/>
            <person name="Imachi H."/>
            <person name="Kyrpides N."/>
            <person name="Woyke T."/>
            <person name="Goodwin L."/>
            <person name="Zinder S.H."/>
            <person name="Kamagata Y."/>
            <person name="Liu W.T."/>
        </authorList>
    </citation>
    <scope>NUCLEOTIDE SEQUENCE [LARGE SCALE GENOMIC DNA]</scope>
    <source>
        <strain evidence="4">DSM 22288 / NBRC 105244 / SMSP</strain>
    </source>
</reference>
<evidence type="ECO:0000256" key="1">
    <source>
        <dbReference type="SAM" id="Phobius"/>
    </source>
</evidence>
<dbReference type="Proteomes" id="UP000010824">
    <property type="component" value="Chromosome"/>
</dbReference>
<protein>
    <submittedName>
        <fullName evidence="3">Alpha-galactosidase family protein</fullName>
    </submittedName>
</protein>
<dbReference type="EMBL" id="CP003167">
    <property type="protein sequence ID" value="AGB01351.1"/>
    <property type="molecule type" value="Genomic_DNA"/>
</dbReference>
<dbReference type="eggNOG" id="arCOG02079">
    <property type="taxonomic scope" value="Archaea"/>
</dbReference>